<proteinExistence type="predicted"/>
<name>A0A563VQ12_9CYAN</name>
<dbReference type="AlphaFoldDB" id="A0A563VQ12"/>
<accession>A0A563VQ12</accession>
<gene>
    <name evidence="1" type="ORF">H1P_2020013</name>
</gene>
<keyword evidence="2" id="KW-1185">Reference proteome</keyword>
<protein>
    <submittedName>
        <fullName evidence="1">Uncharacterized protein</fullName>
    </submittedName>
</protein>
<sequence length="86" mass="9897">MGGYVFGYLGSRTEALKQKLLRTHPLSLPHPEQFEEYNDSLLIWDEWSSILTNTKQIKVVDRDIVQLTSKLLTDAPDLLVRLQPLC</sequence>
<reference evidence="1 2" key="1">
    <citation type="submission" date="2019-01" db="EMBL/GenBank/DDBJ databases">
        <authorList>
            <person name="Brito A."/>
        </authorList>
    </citation>
    <scope>NUCLEOTIDE SEQUENCE [LARGE SCALE GENOMIC DNA]</scope>
    <source>
        <strain evidence="1">1</strain>
    </source>
</reference>
<evidence type="ECO:0000313" key="1">
    <source>
        <dbReference type="EMBL" id="VEP13552.1"/>
    </source>
</evidence>
<evidence type="ECO:0000313" key="2">
    <source>
        <dbReference type="Proteomes" id="UP000320055"/>
    </source>
</evidence>
<organism evidence="1 2">
    <name type="scientific">Hyella patelloides LEGE 07179</name>
    <dbReference type="NCBI Taxonomy" id="945734"/>
    <lineage>
        <taxon>Bacteria</taxon>
        <taxon>Bacillati</taxon>
        <taxon>Cyanobacteriota</taxon>
        <taxon>Cyanophyceae</taxon>
        <taxon>Pleurocapsales</taxon>
        <taxon>Hyellaceae</taxon>
        <taxon>Hyella</taxon>
    </lineage>
</organism>
<dbReference type="OrthoDB" id="473036at2"/>
<dbReference type="EMBL" id="CAACVJ010000116">
    <property type="protein sequence ID" value="VEP13552.1"/>
    <property type="molecule type" value="Genomic_DNA"/>
</dbReference>
<dbReference type="Proteomes" id="UP000320055">
    <property type="component" value="Unassembled WGS sequence"/>
</dbReference>
<dbReference type="RefSeq" id="WP_144871758.1">
    <property type="nucleotide sequence ID" value="NZ_LR213952.1"/>
</dbReference>